<protein>
    <recommendedName>
        <fullName evidence="4">Lipoprotein</fullName>
    </recommendedName>
</protein>
<dbReference type="EMBL" id="JAMQOL010000003">
    <property type="protein sequence ID" value="MCM4076409.1"/>
    <property type="molecule type" value="Genomic_DNA"/>
</dbReference>
<keyword evidence="1" id="KW-0732">Signal</keyword>
<feature type="signal peptide" evidence="1">
    <location>
        <begin position="1"/>
        <end position="23"/>
    </location>
</feature>
<accession>A0ABT0XRL5</accession>
<comment type="caution">
    <text evidence="2">The sequence shown here is derived from an EMBL/GenBank/DDBJ whole genome shotgun (WGS) entry which is preliminary data.</text>
</comment>
<evidence type="ECO:0000313" key="3">
    <source>
        <dbReference type="Proteomes" id="UP001523216"/>
    </source>
</evidence>
<dbReference type="RefSeq" id="WP_251796316.1">
    <property type="nucleotide sequence ID" value="NZ_JAMQOL010000003.1"/>
</dbReference>
<evidence type="ECO:0000313" key="2">
    <source>
        <dbReference type="EMBL" id="MCM4076409.1"/>
    </source>
</evidence>
<dbReference type="Proteomes" id="UP001523216">
    <property type="component" value="Unassembled WGS sequence"/>
</dbReference>
<dbReference type="PROSITE" id="PS51257">
    <property type="entry name" value="PROKAR_LIPOPROTEIN"/>
    <property type="match status" value="1"/>
</dbReference>
<gene>
    <name evidence="2" type="ORF">LXN57_02395</name>
</gene>
<feature type="chain" id="PRO_5046702575" description="Lipoprotein" evidence="1">
    <location>
        <begin position="24"/>
        <end position="160"/>
    </location>
</feature>
<name>A0ABT0XRL5_9ACTN</name>
<reference evidence="2 3" key="1">
    <citation type="submission" date="2022-06" db="EMBL/GenBank/DDBJ databases">
        <title>Actinoplanes abujensis sp. nov., isolated from Nigerian arid soil.</title>
        <authorList>
            <person name="Ding P."/>
        </authorList>
    </citation>
    <scope>NUCLEOTIDE SEQUENCE [LARGE SCALE GENOMIC DNA]</scope>
    <source>
        <strain evidence="3">TRM88002</strain>
    </source>
</reference>
<sequence length="160" mass="15944">MIRMRVLPAVLIGVSLMALTACGGDDTPTASAPAATAAVETTAAAEPAGAPAASDKKLCEDAEKAGKAMKTELINVMKESQGEMPTAEVKKILAGLGEELTKVAGTSDSAVGTAVKDFAAKSTEASSAADPVTASDNPAYEKSGKDLTAACKAAGVKVVF</sequence>
<evidence type="ECO:0000256" key="1">
    <source>
        <dbReference type="SAM" id="SignalP"/>
    </source>
</evidence>
<evidence type="ECO:0008006" key="4">
    <source>
        <dbReference type="Google" id="ProtNLM"/>
    </source>
</evidence>
<organism evidence="2 3">
    <name type="scientific">Paractinoplanes hotanensis</name>
    <dbReference type="NCBI Taxonomy" id="2906497"/>
    <lineage>
        <taxon>Bacteria</taxon>
        <taxon>Bacillati</taxon>
        <taxon>Actinomycetota</taxon>
        <taxon>Actinomycetes</taxon>
        <taxon>Micromonosporales</taxon>
        <taxon>Micromonosporaceae</taxon>
        <taxon>Paractinoplanes</taxon>
    </lineage>
</organism>
<proteinExistence type="predicted"/>
<keyword evidence="3" id="KW-1185">Reference proteome</keyword>